<keyword evidence="7" id="KW-1185">Reference proteome</keyword>
<dbReference type="EMBL" id="JAGDEL010000018">
    <property type="protein sequence ID" value="MBO1513935.1"/>
    <property type="molecule type" value="Genomic_DNA"/>
</dbReference>
<evidence type="ECO:0000256" key="4">
    <source>
        <dbReference type="SAM" id="Phobius"/>
    </source>
</evidence>
<dbReference type="PROSITE" id="PS50885">
    <property type="entry name" value="HAMP"/>
    <property type="match status" value="1"/>
</dbReference>
<evidence type="ECO:0000256" key="3">
    <source>
        <dbReference type="ARBA" id="ARBA00023136"/>
    </source>
</evidence>
<comment type="subcellular location">
    <subcellularLocation>
        <location evidence="1">Cell membrane</location>
    </subcellularLocation>
</comment>
<comment type="caution">
    <text evidence="6">The sequence shown here is derived from an EMBL/GenBank/DDBJ whole genome shotgun (WGS) entry which is preliminary data.</text>
</comment>
<feature type="domain" description="HAMP" evidence="5">
    <location>
        <begin position="350"/>
        <end position="402"/>
    </location>
</feature>
<evidence type="ECO:0000256" key="1">
    <source>
        <dbReference type="ARBA" id="ARBA00004236"/>
    </source>
</evidence>
<sequence length="524" mass="59695">MNIKPKTLRAKFLAQLSAVLILVALSSGIIQYFYLKDQISKNIENQANLLNQGLQQGIKDTEIASVAIEDQINRKIISSSKYIGNLLEGKNVDNITNDELVDIQNQLGLNGLTVMARVNDDIQGVKSTDPNEIGFSIKEINSEAHNILDQMLKDEEIKDNDYFSFIDDVIVLPIVQSGSHGDKPMFFKYAYYKPKNTDYIIAPYIEANEVYQYTKEVGPDSWIQKMISENSITVEMGVLNPRVFEDKSLETAYYPPLKRIEFGSFKTKGPKDENILIDMIKKQKETSYIDNVNGKQMYKTFIPISQDRVIYIALDYDLLSAPLVRHSWILIATGIMSLVVLFLLAVSFFNQIYTNIQKVKVQMERLATGDLTAKSSIKNGGELTILSESANQMVDTLYEMLDNTNNQAITTQRLSYYLEQDTKKSVDELFNLSIETTGKQRQVVEDILYFLDQVEKHLKELETPEDNEILQKVDDMRLFARERASTTTEMTITLSDLVKSLHGQSKELSDVSKNLLEHLAKFKF</sequence>
<evidence type="ECO:0000259" key="5">
    <source>
        <dbReference type="PROSITE" id="PS50885"/>
    </source>
</evidence>
<keyword evidence="4" id="KW-1133">Transmembrane helix</keyword>
<dbReference type="Gene3D" id="6.10.340.10">
    <property type="match status" value="1"/>
</dbReference>
<name>A0ABS3N707_9BACI</name>
<feature type="transmembrane region" description="Helical" evidence="4">
    <location>
        <begin position="328"/>
        <end position="353"/>
    </location>
</feature>
<dbReference type="SUPFAM" id="SSF158472">
    <property type="entry name" value="HAMP domain-like"/>
    <property type="match status" value="1"/>
</dbReference>
<proteinExistence type="predicted"/>
<dbReference type="RefSeq" id="WP_207980867.1">
    <property type="nucleotide sequence ID" value="NZ_JAGDEL010000018.1"/>
</dbReference>
<reference evidence="6 7" key="1">
    <citation type="submission" date="2021-03" db="EMBL/GenBank/DDBJ databases">
        <title>Whole genome sequence of Metabacillus bambusae BG109.</title>
        <authorList>
            <person name="Jeong J.W."/>
        </authorList>
    </citation>
    <scope>NUCLEOTIDE SEQUENCE [LARGE SCALE GENOMIC DNA]</scope>
    <source>
        <strain evidence="6 7">BG109</strain>
    </source>
</reference>
<dbReference type="CDD" id="cd06225">
    <property type="entry name" value="HAMP"/>
    <property type="match status" value="1"/>
</dbReference>
<evidence type="ECO:0000313" key="6">
    <source>
        <dbReference type="EMBL" id="MBO1513935.1"/>
    </source>
</evidence>
<evidence type="ECO:0000313" key="7">
    <source>
        <dbReference type="Proteomes" id="UP000663981"/>
    </source>
</evidence>
<dbReference type="InterPro" id="IPR003660">
    <property type="entry name" value="HAMP_dom"/>
</dbReference>
<keyword evidence="4" id="KW-0812">Transmembrane</keyword>
<protein>
    <submittedName>
        <fullName evidence="6">Methyl-accepting chemotaxis protein</fullName>
    </submittedName>
</protein>
<keyword evidence="2" id="KW-1003">Cell membrane</keyword>
<gene>
    <name evidence="6" type="ORF">I7822_20140</name>
</gene>
<accession>A0ABS3N707</accession>
<evidence type="ECO:0000256" key="2">
    <source>
        <dbReference type="ARBA" id="ARBA00022475"/>
    </source>
</evidence>
<keyword evidence="3 4" id="KW-0472">Membrane</keyword>
<organism evidence="6 7">
    <name type="scientific">Metabacillus bambusae</name>
    <dbReference type="NCBI Taxonomy" id="2795218"/>
    <lineage>
        <taxon>Bacteria</taxon>
        <taxon>Bacillati</taxon>
        <taxon>Bacillota</taxon>
        <taxon>Bacilli</taxon>
        <taxon>Bacillales</taxon>
        <taxon>Bacillaceae</taxon>
        <taxon>Metabacillus</taxon>
    </lineage>
</organism>
<dbReference type="Proteomes" id="UP000663981">
    <property type="component" value="Unassembled WGS sequence"/>
</dbReference>